<keyword evidence="5 8" id="KW-0324">Glycolysis</keyword>
<evidence type="ECO:0000256" key="8">
    <source>
        <dbReference type="RuleBase" id="RU003994"/>
    </source>
</evidence>
<evidence type="ECO:0000256" key="6">
    <source>
        <dbReference type="ARBA" id="ARBA00023239"/>
    </source>
</evidence>
<dbReference type="Gramene" id="KZM88916">
    <property type="protein sequence ID" value="KZM88916"/>
    <property type="gene ID" value="DCAR_025991"/>
</dbReference>
<dbReference type="InterPro" id="IPR013785">
    <property type="entry name" value="Aldolase_TIM"/>
</dbReference>
<dbReference type="GO" id="GO:0004332">
    <property type="term" value="F:fructose-bisphosphate aldolase activity"/>
    <property type="evidence" value="ECO:0007669"/>
    <property type="project" value="UniProtKB-EC"/>
</dbReference>
<dbReference type="AlphaFoldDB" id="A0A164UIB6"/>
<organism evidence="9">
    <name type="scientific">Daucus carota subsp. sativus</name>
    <name type="common">Carrot</name>
    <dbReference type="NCBI Taxonomy" id="79200"/>
    <lineage>
        <taxon>Eukaryota</taxon>
        <taxon>Viridiplantae</taxon>
        <taxon>Streptophyta</taxon>
        <taxon>Embryophyta</taxon>
        <taxon>Tracheophyta</taxon>
        <taxon>Spermatophyta</taxon>
        <taxon>Magnoliopsida</taxon>
        <taxon>eudicotyledons</taxon>
        <taxon>Gunneridae</taxon>
        <taxon>Pentapetalae</taxon>
        <taxon>asterids</taxon>
        <taxon>campanulids</taxon>
        <taxon>Apiales</taxon>
        <taxon>Apiaceae</taxon>
        <taxon>Apioideae</taxon>
        <taxon>Scandiceae</taxon>
        <taxon>Daucinae</taxon>
        <taxon>Daucus</taxon>
        <taxon>Daucus sect. Daucus</taxon>
    </lineage>
</organism>
<dbReference type="InterPro" id="IPR029768">
    <property type="entry name" value="Aldolase_I_AS"/>
</dbReference>
<dbReference type="OMA" id="ERNEPRT"/>
<dbReference type="Gene3D" id="3.20.20.70">
    <property type="entry name" value="Aldolase class I"/>
    <property type="match status" value="1"/>
</dbReference>
<dbReference type="Pfam" id="PF00274">
    <property type="entry name" value="Glycolytic"/>
    <property type="match status" value="1"/>
</dbReference>
<comment type="catalytic activity">
    <reaction evidence="1 8">
        <text>beta-D-fructose 1,6-bisphosphate = D-glyceraldehyde 3-phosphate + dihydroxyacetone phosphate</text>
        <dbReference type="Rhea" id="RHEA:14729"/>
        <dbReference type="ChEBI" id="CHEBI:32966"/>
        <dbReference type="ChEBI" id="CHEBI:57642"/>
        <dbReference type="ChEBI" id="CHEBI:59776"/>
        <dbReference type="EC" id="4.1.2.13"/>
    </reaction>
</comment>
<dbReference type="InterPro" id="IPR000741">
    <property type="entry name" value="FBA_I"/>
</dbReference>
<evidence type="ECO:0000256" key="2">
    <source>
        <dbReference type="ARBA" id="ARBA00004714"/>
    </source>
</evidence>
<gene>
    <name evidence="9" type="ORF">DCAR_025991</name>
</gene>
<proteinExistence type="inferred from homology"/>
<dbReference type="SUPFAM" id="SSF51569">
    <property type="entry name" value="Aldolase"/>
    <property type="match status" value="1"/>
</dbReference>
<keyword evidence="7" id="KW-0704">Schiff base</keyword>
<evidence type="ECO:0000313" key="9">
    <source>
        <dbReference type="EMBL" id="KZM88916.1"/>
    </source>
</evidence>
<dbReference type="PANTHER" id="PTHR11627">
    <property type="entry name" value="FRUCTOSE-BISPHOSPHATE ALDOLASE"/>
    <property type="match status" value="1"/>
</dbReference>
<reference evidence="9" key="1">
    <citation type="journal article" date="2016" name="Nat. Genet.">
        <title>A high-quality carrot genome assembly provides new insights into carotenoid accumulation and asterid genome evolution.</title>
        <authorList>
            <person name="Iorizzo M."/>
            <person name="Ellison S."/>
            <person name="Senalik D."/>
            <person name="Zeng P."/>
            <person name="Satapoomin P."/>
            <person name="Huang J."/>
            <person name="Bowman M."/>
            <person name="Iovene M."/>
            <person name="Sanseverino W."/>
            <person name="Cavagnaro P."/>
            <person name="Yildiz M."/>
            <person name="Macko-Podgorni A."/>
            <person name="Moranska E."/>
            <person name="Grzebelus E."/>
            <person name="Grzebelus D."/>
            <person name="Ashrafi H."/>
            <person name="Zheng Z."/>
            <person name="Cheng S."/>
            <person name="Spooner D."/>
            <person name="Van Deynze A."/>
            <person name="Simon P."/>
        </authorList>
    </citation>
    <scope>NUCLEOTIDE SEQUENCE [LARGE SCALE GENOMIC DNA]</scope>
    <source>
        <tissue evidence="9">Leaf</tissue>
    </source>
</reference>
<dbReference type="FunFam" id="3.20.20.70:FF:000140">
    <property type="entry name" value="Fructose-bisphosphate aldolase"/>
    <property type="match status" value="1"/>
</dbReference>
<dbReference type="GO" id="GO:0006096">
    <property type="term" value="P:glycolytic process"/>
    <property type="evidence" value="ECO:0007669"/>
    <property type="project" value="UniProtKB-UniPathway"/>
</dbReference>
<dbReference type="PROSITE" id="PS00158">
    <property type="entry name" value="ALDOLASE_CLASS_I"/>
    <property type="match status" value="1"/>
</dbReference>
<comment type="similarity">
    <text evidence="3 8">Belongs to the class I fructose-bisphosphate aldolase family.</text>
</comment>
<dbReference type="UniPathway" id="UPA00109">
    <property type="reaction ID" value="UER00183"/>
</dbReference>
<evidence type="ECO:0000256" key="4">
    <source>
        <dbReference type="ARBA" id="ARBA00013068"/>
    </source>
</evidence>
<accession>A0A164UIB6</accession>
<dbReference type="EMBL" id="LNRQ01000007">
    <property type="protein sequence ID" value="KZM88916.1"/>
    <property type="molecule type" value="Genomic_DNA"/>
</dbReference>
<name>A0A164UIB6_DAUCS</name>
<keyword evidence="6 8" id="KW-0456">Lyase</keyword>
<dbReference type="NCBIfam" id="NF033379">
    <property type="entry name" value="FrucBisAld_I"/>
    <property type="match status" value="1"/>
</dbReference>
<protein>
    <recommendedName>
        <fullName evidence="4 8">Fructose-bisphosphate aldolase</fullName>
        <ecNumber evidence="4 8">4.1.2.13</ecNumber>
    </recommendedName>
</protein>
<dbReference type="STRING" id="79200.A0A164UIB6"/>
<evidence type="ECO:0000256" key="3">
    <source>
        <dbReference type="ARBA" id="ARBA00010387"/>
    </source>
</evidence>
<evidence type="ECO:0000256" key="1">
    <source>
        <dbReference type="ARBA" id="ARBA00000441"/>
    </source>
</evidence>
<evidence type="ECO:0000256" key="5">
    <source>
        <dbReference type="ARBA" id="ARBA00023152"/>
    </source>
</evidence>
<dbReference type="CDD" id="cd00948">
    <property type="entry name" value="FBP_aldolase_I_a"/>
    <property type="match status" value="1"/>
</dbReference>
<comment type="pathway">
    <text evidence="2">Carbohydrate degradation; glycolysis; D-glyceraldehyde 3-phosphate and glycerone phosphate from D-glucose: step 4/4.</text>
</comment>
<sequence length="371" mass="39959">MASTATSLLRPSSLVSKSSWIEGQSLRHPSVSLVRCTPAAAPALAIRAGILAMDESNATCGKRLASVGLENTEANRQTYRTMLLSPPGLGNYISGAILFEETLYQSTLDGKKIVDLLIEQGIVPGIKTDKGLSPLASFNDESWCQGLDGLASRSAAYYQQGARFAKWRTVVSIPNGPSALAVKEAAWGLARYAAISQENGLVPIVEPEVALDGDHGIDSSYEVAYKVWSEVFFYLAQNNVLFEGILLKPSMVTPGSQCKERATPEQVADYTLKLLRRTVPPAVPGIHFMSGGLSELEATQNLNAMNQSPNPWHVSFSYARALQNICLKTWGGRPENVKAAQDALLLRASANSAAQLGKYTGEEAKKETLVK</sequence>
<comment type="caution">
    <text evidence="9">The sequence shown here is derived from an EMBL/GenBank/DDBJ whole genome shotgun (WGS) entry which is preliminary data.</text>
</comment>
<dbReference type="EC" id="4.1.2.13" evidence="4 8"/>
<evidence type="ECO:0000256" key="7">
    <source>
        <dbReference type="ARBA" id="ARBA00023270"/>
    </source>
</evidence>